<dbReference type="EMBL" id="JARPOI010000015">
    <property type="protein sequence ID" value="KAJ9152394.1"/>
    <property type="molecule type" value="Genomic_DNA"/>
</dbReference>
<dbReference type="Pfam" id="PF00892">
    <property type="entry name" value="EamA"/>
    <property type="match status" value="1"/>
</dbReference>
<evidence type="ECO:0000256" key="1">
    <source>
        <dbReference type="ARBA" id="ARBA00004141"/>
    </source>
</evidence>
<evidence type="ECO:0000256" key="6">
    <source>
        <dbReference type="RuleBase" id="RU363077"/>
    </source>
</evidence>
<sequence>MESSAKRVGGGALDKEIRKAHVAMAMVQLFNGGYRIITKVALNVRVNQLVFRVYKDLLALSILTPIAYIHEKRIQPPMTKRLLLSLFFLGLTSIFGNQLLFLLGLSYINPTYAAVIQPSIPVFTFLLAIMMGTERVSLLRSEGQAKAGGTLVCVFSAILMVLFQDSIVSEISAKGQLEPTGWFFSSLLNLGLEGWHLGVLCLIGNCMCMAAFLAIQAPLLTKYHANILVTAYSYAFGALLMVLTALFMTNEAMEWSLVQSELWAVIYAVSYYSLYIFHTLELSWDSKPLSCSMKMFSSMYPLTYGYTYCVIILGLSPDLLYGFLATLFAHRETLCNHGVTAQGTRYPVPVYPFIQSGQYISYTGS</sequence>
<comment type="subcellular location">
    <subcellularLocation>
        <location evidence="1 6">Membrane</location>
        <topology evidence="1 6">Multi-pass membrane protein</topology>
    </subcellularLocation>
</comment>
<proteinExistence type="inferred from homology"/>
<gene>
    <name evidence="8" type="ORF">P3X46_025963</name>
</gene>
<evidence type="ECO:0000256" key="4">
    <source>
        <dbReference type="ARBA" id="ARBA00022989"/>
    </source>
</evidence>
<accession>A0ABQ9KYH5</accession>
<dbReference type="InterPro" id="IPR037185">
    <property type="entry name" value="EmrE-like"/>
</dbReference>
<evidence type="ECO:0000256" key="3">
    <source>
        <dbReference type="ARBA" id="ARBA00022692"/>
    </source>
</evidence>
<reference evidence="8 9" key="1">
    <citation type="journal article" date="2023" name="Plant Biotechnol. J.">
        <title>Chromosome-level wild Hevea brasiliensis genome provides new tools for genomic-assisted breeding and valuable loci to elevate rubber yield.</title>
        <authorList>
            <person name="Cheng H."/>
            <person name="Song X."/>
            <person name="Hu Y."/>
            <person name="Wu T."/>
            <person name="Yang Q."/>
            <person name="An Z."/>
            <person name="Feng S."/>
            <person name="Deng Z."/>
            <person name="Wu W."/>
            <person name="Zeng X."/>
            <person name="Tu M."/>
            <person name="Wang X."/>
            <person name="Huang H."/>
        </authorList>
    </citation>
    <scope>NUCLEOTIDE SEQUENCE [LARGE SCALE GENOMIC DNA]</scope>
    <source>
        <strain evidence="8">MT/VB/25A 57/8</strain>
    </source>
</reference>
<evidence type="ECO:0000313" key="8">
    <source>
        <dbReference type="EMBL" id="KAJ9152394.1"/>
    </source>
</evidence>
<feature type="transmembrane region" description="Helical" evidence="6">
    <location>
        <begin position="305"/>
        <end position="329"/>
    </location>
</feature>
<feature type="transmembrane region" description="Helical" evidence="6">
    <location>
        <begin position="195"/>
        <end position="215"/>
    </location>
</feature>
<comment type="caution">
    <text evidence="8">The sequence shown here is derived from an EMBL/GenBank/DDBJ whole genome shotgun (WGS) entry which is preliminary data.</text>
</comment>
<protein>
    <recommendedName>
        <fullName evidence="6">WAT1-related protein</fullName>
    </recommendedName>
</protein>
<keyword evidence="3 6" id="KW-0812">Transmembrane</keyword>
<comment type="similarity">
    <text evidence="2 6">Belongs to the drug/metabolite transporter (DMT) superfamily. Plant drug/metabolite exporter (P-DME) (TC 2.A.7.4) family.</text>
</comment>
<evidence type="ECO:0000259" key="7">
    <source>
        <dbReference type="Pfam" id="PF00892"/>
    </source>
</evidence>
<dbReference type="PANTHER" id="PTHR31218">
    <property type="entry name" value="WAT1-RELATED PROTEIN"/>
    <property type="match status" value="1"/>
</dbReference>
<organism evidence="8 9">
    <name type="scientific">Hevea brasiliensis</name>
    <name type="common">Para rubber tree</name>
    <name type="synonym">Siphonia brasiliensis</name>
    <dbReference type="NCBI Taxonomy" id="3981"/>
    <lineage>
        <taxon>Eukaryota</taxon>
        <taxon>Viridiplantae</taxon>
        <taxon>Streptophyta</taxon>
        <taxon>Embryophyta</taxon>
        <taxon>Tracheophyta</taxon>
        <taxon>Spermatophyta</taxon>
        <taxon>Magnoliopsida</taxon>
        <taxon>eudicotyledons</taxon>
        <taxon>Gunneridae</taxon>
        <taxon>Pentapetalae</taxon>
        <taxon>rosids</taxon>
        <taxon>fabids</taxon>
        <taxon>Malpighiales</taxon>
        <taxon>Euphorbiaceae</taxon>
        <taxon>Crotonoideae</taxon>
        <taxon>Micrandreae</taxon>
        <taxon>Hevea</taxon>
    </lineage>
</organism>
<keyword evidence="5 6" id="KW-0472">Membrane</keyword>
<feature type="transmembrane region" description="Helical" evidence="6">
    <location>
        <begin position="145"/>
        <end position="163"/>
    </location>
</feature>
<evidence type="ECO:0000256" key="2">
    <source>
        <dbReference type="ARBA" id="ARBA00007635"/>
    </source>
</evidence>
<dbReference type="Proteomes" id="UP001174677">
    <property type="component" value="Chromosome 15"/>
</dbReference>
<feature type="transmembrane region" description="Helical" evidence="6">
    <location>
        <begin position="262"/>
        <end position="284"/>
    </location>
</feature>
<evidence type="ECO:0000256" key="5">
    <source>
        <dbReference type="ARBA" id="ARBA00023136"/>
    </source>
</evidence>
<feature type="domain" description="EamA" evidence="7">
    <location>
        <begin position="22"/>
        <end position="139"/>
    </location>
</feature>
<dbReference type="SUPFAM" id="SSF103481">
    <property type="entry name" value="Multidrug resistance efflux transporter EmrE"/>
    <property type="match status" value="1"/>
</dbReference>
<feature type="transmembrane region" description="Helical" evidence="6">
    <location>
        <begin position="227"/>
        <end position="250"/>
    </location>
</feature>
<dbReference type="InterPro" id="IPR030184">
    <property type="entry name" value="WAT1-related"/>
</dbReference>
<evidence type="ECO:0000313" key="9">
    <source>
        <dbReference type="Proteomes" id="UP001174677"/>
    </source>
</evidence>
<feature type="transmembrane region" description="Helical" evidence="6">
    <location>
        <begin position="114"/>
        <end position="133"/>
    </location>
</feature>
<keyword evidence="9" id="KW-1185">Reference proteome</keyword>
<dbReference type="InterPro" id="IPR000620">
    <property type="entry name" value="EamA_dom"/>
</dbReference>
<name>A0ABQ9KYH5_HEVBR</name>
<feature type="transmembrane region" description="Helical" evidence="6">
    <location>
        <begin position="82"/>
        <end position="108"/>
    </location>
</feature>
<keyword evidence="4 6" id="KW-1133">Transmembrane helix</keyword>